<evidence type="ECO:0000313" key="3">
    <source>
        <dbReference type="Proteomes" id="UP000000245"/>
    </source>
</evidence>
<feature type="domain" description="Phasin" evidence="1">
    <location>
        <begin position="67"/>
        <end position="166"/>
    </location>
</feature>
<gene>
    <name evidence="2" type="ordered locus">Acry_2839</name>
</gene>
<dbReference type="STRING" id="349163.Acry_2839"/>
<evidence type="ECO:0000313" key="2">
    <source>
        <dbReference type="EMBL" id="ABQ32029.1"/>
    </source>
</evidence>
<dbReference type="InterPro" id="IPR010127">
    <property type="entry name" value="Phasin_subfam-1"/>
</dbReference>
<dbReference type="KEGG" id="acr:Acry_2839"/>
<evidence type="ECO:0000259" key="1">
    <source>
        <dbReference type="Pfam" id="PF09361"/>
    </source>
</evidence>
<dbReference type="Proteomes" id="UP000000245">
    <property type="component" value="Chromosome"/>
</dbReference>
<proteinExistence type="predicted"/>
<dbReference type="Pfam" id="PF09361">
    <property type="entry name" value="Phasin_2"/>
    <property type="match status" value="1"/>
</dbReference>
<protein>
    <submittedName>
        <fullName evidence="2">Phasin family protein</fullName>
    </submittedName>
</protein>
<dbReference type="eggNOG" id="COG5490">
    <property type="taxonomic scope" value="Bacteria"/>
</dbReference>
<dbReference type="AlphaFoldDB" id="A5G2E7"/>
<reference evidence="2 3" key="1">
    <citation type="submission" date="2007-05" db="EMBL/GenBank/DDBJ databases">
        <title>Complete sequence of chromosome of Acidiphilium cryptum JF-5.</title>
        <authorList>
            <consortium name="US DOE Joint Genome Institute"/>
            <person name="Copeland A."/>
            <person name="Lucas S."/>
            <person name="Lapidus A."/>
            <person name="Barry K."/>
            <person name="Detter J.C."/>
            <person name="Glavina del Rio T."/>
            <person name="Hammon N."/>
            <person name="Israni S."/>
            <person name="Dalin E."/>
            <person name="Tice H."/>
            <person name="Pitluck S."/>
            <person name="Sims D."/>
            <person name="Brettin T."/>
            <person name="Bruce D."/>
            <person name="Han C."/>
            <person name="Schmutz J."/>
            <person name="Larimer F."/>
            <person name="Land M."/>
            <person name="Hauser L."/>
            <person name="Kyrpides N."/>
            <person name="Kim E."/>
            <person name="Magnuson T."/>
            <person name="Richardson P."/>
        </authorList>
    </citation>
    <scope>NUCLEOTIDE SEQUENCE [LARGE SCALE GENOMIC DNA]</scope>
    <source>
        <strain evidence="2 3">JF-5</strain>
    </source>
</reference>
<name>A5G2E7_ACICJ</name>
<dbReference type="InterPro" id="IPR018968">
    <property type="entry name" value="Phasin"/>
</dbReference>
<organism evidence="2 3">
    <name type="scientific">Acidiphilium cryptum (strain JF-5)</name>
    <dbReference type="NCBI Taxonomy" id="349163"/>
    <lineage>
        <taxon>Bacteria</taxon>
        <taxon>Pseudomonadati</taxon>
        <taxon>Pseudomonadota</taxon>
        <taxon>Alphaproteobacteria</taxon>
        <taxon>Acetobacterales</taxon>
        <taxon>Acidocellaceae</taxon>
        <taxon>Acidiphilium</taxon>
    </lineage>
</organism>
<dbReference type="NCBIfam" id="TIGR01841">
    <property type="entry name" value="phasin"/>
    <property type="match status" value="1"/>
</dbReference>
<keyword evidence="3" id="KW-1185">Reference proteome</keyword>
<accession>A5G2E7</accession>
<dbReference type="HOGENOM" id="CLU_098537_1_0_5"/>
<dbReference type="EMBL" id="CP000697">
    <property type="protein sequence ID" value="ABQ32029.1"/>
    <property type="molecule type" value="Genomic_DNA"/>
</dbReference>
<sequence length="177" mass="18665">MSTKIKATETVQQAAEATVEATKAQVAAGFEKTLTSMKEGMENAAKGFEAQQAKVKEQMAKAMKTTEEMMAFSQGNFEAMVKAGQIFTAGLQGISKQIASTTQASVEETVAMTKALGGVKSVKEAVDLQTGYARAMMEKAVAETGRITDASLKLTEQTIAPLTARVTLAVEKFGAAI</sequence>